<dbReference type="EMBL" id="JAXLPB010000003">
    <property type="protein sequence ID" value="MDY8109855.1"/>
    <property type="molecule type" value="Genomic_DNA"/>
</dbReference>
<evidence type="ECO:0000313" key="2">
    <source>
        <dbReference type="Proteomes" id="UP001294412"/>
    </source>
</evidence>
<gene>
    <name evidence="1" type="ORF">U0C82_11965</name>
</gene>
<protein>
    <submittedName>
        <fullName evidence="1">Uncharacterized protein</fullName>
    </submittedName>
</protein>
<name>A0ABU5I445_9HYPH</name>
<comment type="caution">
    <text evidence="1">The sequence shown here is derived from an EMBL/GenBank/DDBJ whole genome shotgun (WGS) entry which is preliminary data.</text>
</comment>
<accession>A0ABU5I445</accession>
<organism evidence="1 2">
    <name type="scientific">Fulvimarina uroteuthidis</name>
    <dbReference type="NCBI Taxonomy" id="3098149"/>
    <lineage>
        <taxon>Bacteria</taxon>
        <taxon>Pseudomonadati</taxon>
        <taxon>Pseudomonadota</taxon>
        <taxon>Alphaproteobacteria</taxon>
        <taxon>Hyphomicrobiales</taxon>
        <taxon>Aurantimonadaceae</taxon>
        <taxon>Fulvimarina</taxon>
    </lineage>
</organism>
<dbReference type="RefSeq" id="WP_322187342.1">
    <property type="nucleotide sequence ID" value="NZ_JAXLPB010000003.1"/>
</dbReference>
<dbReference type="Proteomes" id="UP001294412">
    <property type="component" value="Unassembled WGS sequence"/>
</dbReference>
<reference evidence="1 2" key="1">
    <citation type="submission" date="2023-12" db="EMBL/GenBank/DDBJ databases">
        <title>Description of Novel Strain Fulvimarina sp. 2208YS6-2-32 isolated from Uroteuthis (Photololigo) edulis.</title>
        <authorList>
            <person name="Park J.-S."/>
        </authorList>
    </citation>
    <scope>NUCLEOTIDE SEQUENCE [LARGE SCALE GENOMIC DNA]</scope>
    <source>
        <strain evidence="1 2">2208YS6-2-32</strain>
    </source>
</reference>
<evidence type="ECO:0000313" key="1">
    <source>
        <dbReference type="EMBL" id="MDY8109855.1"/>
    </source>
</evidence>
<proteinExistence type="predicted"/>
<keyword evidence="2" id="KW-1185">Reference proteome</keyword>
<sequence length="83" mass="9107">MSLENSGVGRVNPRAGNVQALNDLRDLRSLRSRLRPKELVDLLLSHGARAWRASQPVSRSRIKVRGMSGSTAVRLSFGRPSKG</sequence>